<keyword evidence="1" id="KW-0472">Membrane</keyword>
<reference evidence="4 5" key="1">
    <citation type="submission" date="2019-04" db="EMBL/GenBank/DDBJ databases">
        <title>Streptomyces oryziradicis sp. nov., a novel actinomycete isolated from rhizosphere soil of rice (Oryza sativa L.).</title>
        <authorList>
            <person name="Li C."/>
        </authorList>
    </citation>
    <scope>NUCLEOTIDE SEQUENCE [LARGE SCALE GENOMIC DNA]</scope>
    <source>
        <strain evidence="4 5">NEAU-C40</strain>
    </source>
</reference>
<dbReference type="EMBL" id="SUMC01000006">
    <property type="protein sequence ID" value="TKA11905.1"/>
    <property type="molecule type" value="Genomic_DNA"/>
</dbReference>
<feature type="chain" id="PRO_5020812264" evidence="2">
    <location>
        <begin position="28"/>
        <end position="234"/>
    </location>
</feature>
<name>A0A4U0T8V8_9ACTN</name>
<dbReference type="Gene3D" id="1.20.1260.10">
    <property type="match status" value="1"/>
</dbReference>
<dbReference type="Proteomes" id="UP000305778">
    <property type="component" value="Unassembled WGS sequence"/>
</dbReference>
<comment type="caution">
    <text evidence="4">The sequence shown here is derived from an EMBL/GenBank/DDBJ whole genome shotgun (WGS) entry which is preliminary data.</text>
</comment>
<keyword evidence="1" id="KW-1133">Transmembrane helix</keyword>
<sequence>MGRPTRFASVAMTVLAVAGGAAGPAVAAETDVSKGDTTFAQTMNMVNLTEIVAGEYAQSSATTECIKQVGAVLVHDHRQLEAEVRPVAYAARIPLAKADKVEATAQKAMASLAKAHTAAYDKAWLNMMFAGHKQALSLIDKEIKQGINTQAKQYAQIARPVIYKHLRMVYGGKCHGQVGTNKIPAGESGKAAEAASGGSVPATGMALSAGGAVLASAGTAAGIVLLRRRRAYSR</sequence>
<feature type="signal peptide" evidence="2">
    <location>
        <begin position="1"/>
        <end position="27"/>
    </location>
</feature>
<keyword evidence="1" id="KW-0812">Transmembrane</keyword>
<dbReference type="Pfam" id="PF13628">
    <property type="entry name" value="DUF4142"/>
    <property type="match status" value="1"/>
</dbReference>
<dbReference type="InterPro" id="IPR012347">
    <property type="entry name" value="Ferritin-like"/>
</dbReference>
<dbReference type="AlphaFoldDB" id="A0A4U0T8V8"/>
<organism evidence="4 5">
    <name type="scientific">Actinacidiphila oryziradicis</name>
    <dbReference type="NCBI Taxonomy" id="2571141"/>
    <lineage>
        <taxon>Bacteria</taxon>
        <taxon>Bacillati</taxon>
        <taxon>Actinomycetota</taxon>
        <taxon>Actinomycetes</taxon>
        <taxon>Kitasatosporales</taxon>
        <taxon>Streptomycetaceae</taxon>
        <taxon>Actinacidiphila</taxon>
    </lineage>
</organism>
<feature type="domain" description="DUF4142" evidence="3">
    <location>
        <begin position="36"/>
        <end position="169"/>
    </location>
</feature>
<accession>A0A4U0T8V8</accession>
<evidence type="ECO:0000256" key="1">
    <source>
        <dbReference type="SAM" id="Phobius"/>
    </source>
</evidence>
<dbReference type="PANTHER" id="PTHR38593">
    <property type="entry name" value="BLR2558 PROTEIN"/>
    <property type="match status" value="1"/>
</dbReference>
<proteinExistence type="predicted"/>
<evidence type="ECO:0000259" key="3">
    <source>
        <dbReference type="Pfam" id="PF13628"/>
    </source>
</evidence>
<keyword evidence="5" id="KW-1185">Reference proteome</keyword>
<dbReference type="InterPro" id="IPR025419">
    <property type="entry name" value="DUF4142"/>
</dbReference>
<gene>
    <name evidence="4" type="ORF">FCI23_08740</name>
</gene>
<evidence type="ECO:0000313" key="5">
    <source>
        <dbReference type="Proteomes" id="UP000305778"/>
    </source>
</evidence>
<protein>
    <submittedName>
        <fullName evidence="4">DUF4142 domain-containing protein</fullName>
    </submittedName>
</protein>
<evidence type="ECO:0000313" key="4">
    <source>
        <dbReference type="EMBL" id="TKA11905.1"/>
    </source>
</evidence>
<dbReference type="OrthoDB" id="4567117at2"/>
<dbReference type="RefSeq" id="WP_136722901.1">
    <property type="nucleotide sequence ID" value="NZ_SUMC01000006.1"/>
</dbReference>
<feature type="transmembrane region" description="Helical" evidence="1">
    <location>
        <begin position="205"/>
        <end position="226"/>
    </location>
</feature>
<dbReference type="PANTHER" id="PTHR38593:SF1">
    <property type="entry name" value="BLR2558 PROTEIN"/>
    <property type="match status" value="1"/>
</dbReference>
<evidence type="ECO:0000256" key="2">
    <source>
        <dbReference type="SAM" id="SignalP"/>
    </source>
</evidence>
<keyword evidence="2" id="KW-0732">Signal</keyword>